<dbReference type="EMBL" id="CAJGYO010000009">
    <property type="protein sequence ID" value="CAD6253552.1"/>
    <property type="molecule type" value="Genomic_DNA"/>
</dbReference>
<keyword evidence="2" id="KW-1185">Reference proteome</keyword>
<sequence length="98" mass="10685">MASGEQAAPFLLAVGAEQQARRGGRGRFPSLVACATAGMNVAFIGEMGHGREWVPRDGFVGTRCWNYTNVITDIYTYRCLNPQPCHVEFDIFGACQLG</sequence>
<organism evidence="1 2">
    <name type="scientific">Miscanthus lutarioriparius</name>
    <dbReference type="NCBI Taxonomy" id="422564"/>
    <lineage>
        <taxon>Eukaryota</taxon>
        <taxon>Viridiplantae</taxon>
        <taxon>Streptophyta</taxon>
        <taxon>Embryophyta</taxon>
        <taxon>Tracheophyta</taxon>
        <taxon>Spermatophyta</taxon>
        <taxon>Magnoliopsida</taxon>
        <taxon>Liliopsida</taxon>
        <taxon>Poales</taxon>
        <taxon>Poaceae</taxon>
        <taxon>PACMAD clade</taxon>
        <taxon>Panicoideae</taxon>
        <taxon>Andropogonodae</taxon>
        <taxon>Andropogoneae</taxon>
        <taxon>Saccharinae</taxon>
        <taxon>Miscanthus</taxon>
    </lineage>
</organism>
<name>A0A811QBN5_9POAL</name>
<comment type="caution">
    <text evidence="1">The sequence shown here is derived from an EMBL/GenBank/DDBJ whole genome shotgun (WGS) entry which is preliminary data.</text>
</comment>
<accession>A0A811QBN5</accession>
<proteinExistence type="predicted"/>
<evidence type="ECO:0000313" key="1">
    <source>
        <dbReference type="EMBL" id="CAD6253552.1"/>
    </source>
</evidence>
<dbReference type="AlphaFoldDB" id="A0A811QBN5"/>
<gene>
    <name evidence="1" type="ORF">NCGR_LOCUS37177</name>
</gene>
<dbReference type="Proteomes" id="UP000604825">
    <property type="component" value="Unassembled WGS sequence"/>
</dbReference>
<protein>
    <submittedName>
        <fullName evidence="1">Uncharacterized protein</fullName>
    </submittedName>
</protein>
<reference evidence="1" key="1">
    <citation type="submission" date="2020-10" db="EMBL/GenBank/DDBJ databases">
        <authorList>
            <person name="Han B."/>
            <person name="Lu T."/>
            <person name="Zhao Q."/>
            <person name="Huang X."/>
            <person name="Zhao Y."/>
        </authorList>
    </citation>
    <scope>NUCLEOTIDE SEQUENCE</scope>
</reference>
<evidence type="ECO:0000313" key="2">
    <source>
        <dbReference type="Proteomes" id="UP000604825"/>
    </source>
</evidence>